<sequence>MGGLVQILRERTGLVGIAYGLHGLLLGDGASVDKTKSSEQACSCSADFLDGVNKVVFTGSNAKFTKEPQQPIHLLIGKTGCPAGVFAKV</sequence>
<dbReference type="AlphaFoldDB" id="A0A2P7MZA4"/>
<keyword evidence="2" id="KW-1185">Reference proteome</keyword>
<evidence type="ECO:0000313" key="1">
    <source>
        <dbReference type="EMBL" id="PSJ06559.1"/>
    </source>
</evidence>
<accession>A0A2P7MZA4</accession>
<dbReference type="Proteomes" id="UP000243002">
    <property type="component" value="Unassembled WGS sequence"/>
</dbReference>
<evidence type="ECO:0000313" key="2">
    <source>
        <dbReference type="Proteomes" id="UP000243002"/>
    </source>
</evidence>
<organism evidence="1 2">
    <name type="scientific">Cyanobium usitatum str. Tous</name>
    <dbReference type="NCBI Taxonomy" id="2116684"/>
    <lineage>
        <taxon>Bacteria</taxon>
        <taxon>Bacillati</taxon>
        <taxon>Cyanobacteriota</taxon>
        <taxon>Cyanophyceae</taxon>
        <taxon>Synechococcales</taxon>
        <taxon>Prochlorococcaceae</taxon>
        <taxon>Cyanobium</taxon>
    </lineage>
</organism>
<gene>
    <name evidence="1" type="ORF">C7K55_03685</name>
</gene>
<name>A0A2P7MZA4_9CYAN</name>
<proteinExistence type="predicted"/>
<comment type="caution">
    <text evidence="1">The sequence shown here is derived from an EMBL/GenBank/DDBJ whole genome shotgun (WGS) entry which is preliminary data.</text>
</comment>
<dbReference type="EMBL" id="PXXO01000003">
    <property type="protein sequence ID" value="PSJ06559.1"/>
    <property type="molecule type" value="Genomic_DNA"/>
</dbReference>
<protein>
    <submittedName>
        <fullName evidence="1">Uncharacterized protein</fullName>
    </submittedName>
</protein>
<reference evidence="1 2" key="1">
    <citation type="journal article" date="2018" name="Environ. Microbiol.">
        <title>Ecological and genomic features of two widespread freshwater picocyanobacteria.</title>
        <authorList>
            <person name="Cabello-Yeves P.J."/>
            <person name="Picazo A."/>
            <person name="Camacho A."/>
            <person name="Callieri C."/>
            <person name="Rosselli R."/>
            <person name="Roda-Garcia J.J."/>
            <person name="Coutinho F.H."/>
            <person name="Rodriguez-Valera F."/>
        </authorList>
    </citation>
    <scope>NUCLEOTIDE SEQUENCE [LARGE SCALE GENOMIC DNA]</scope>
    <source>
        <strain evidence="1 2">Tous</strain>
    </source>
</reference>